<comment type="caution">
    <text evidence="1">The sequence shown here is derived from an EMBL/GenBank/DDBJ whole genome shotgun (WGS) entry which is preliminary data.</text>
</comment>
<evidence type="ECO:0000313" key="1">
    <source>
        <dbReference type="EMBL" id="GFN80008.1"/>
    </source>
</evidence>
<dbReference type="EMBL" id="BLXT01000774">
    <property type="protein sequence ID" value="GFN80008.1"/>
    <property type="molecule type" value="Genomic_DNA"/>
</dbReference>
<keyword evidence="2" id="KW-1185">Reference proteome</keyword>
<organism evidence="1 2">
    <name type="scientific">Plakobranchus ocellatus</name>
    <dbReference type="NCBI Taxonomy" id="259542"/>
    <lineage>
        <taxon>Eukaryota</taxon>
        <taxon>Metazoa</taxon>
        <taxon>Spiralia</taxon>
        <taxon>Lophotrochozoa</taxon>
        <taxon>Mollusca</taxon>
        <taxon>Gastropoda</taxon>
        <taxon>Heterobranchia</taxon>
        <taxon>Euthyneura</taxon>
        <taxon>Panpulmonata</taxon>
        <taxon>Sacoglossa</taxon>
        <taxon>Placobranchoidea</taxon>
        <taxon>Plakobranchidae</taxon>
        <taxon>Plakobranchus</taxon>
    </lineage>
</organism>
<feature type="non-terminal residue" evidence="1">
    <location>
        <position position="1"/>
    </location>
</feature>
<proteinExistence type="predicted"/>
<dbReference type="Proteomes" id="UP000735302">
    <property type="component" value="Unassembled WGS sequence"/>
</dbReference>
<sequence length="66" mass="7917">IRVAYFVWDIRILWDLVFNSGFCAQPVHNKVISGFEYRSLKPPQKDPCRCQDKFARCQLFDQRPRI</sequence>
<protein>
    <submittedName>
        <fullName evidence="1">Uncharacterized protein</fullName>
    </submittedName>
</protein>
<gene>
    <name evidence="1" type="ORF">PoB_000651400</name>
</gene>
<accession>A0AAV3YAJ1</accession>
<evidence type="ECO:0000313" key="2">
    <source>
        <dbReference type="Proteomes" id="UP000735302"/>
    </source>
</evidence>
<name>A0AAV3YAJ1_9GAST</name>
<dbReference type="AlphaFoldDB" id="A0AAV3YAJ1"/>
<reference evidence="1 2" key="1">
    <citation type="journal article" date="2021" name="Elife">
        <title>Chloroplast acquisition without the gene transfer in kleptoplastic sea slugs, Plakobranchus ocellatus.</title>
        <authorList>
            <person name="Maeda T."/>
            <person name="Takahashi S."/>
            <person name="Yoshida T."/>
            <person name="Shimamura S."/>
            <person name="Takaki Y."/>
            <person name="Nagai Y."/>
            <person name="Toyoda A."/>
            <person name="Suzuki Y."/>
            <person name="Arimoto A."/>
            <person name="Ishii H."/>
            <person name="Satoh N."/>
            <person name="Nishiyama T."/>
            <person name="Hasebe M."/>
            <person name="Maruyama T."/>
            <person name="Minagawa J."/>
            <person name="Obokata J."/>
            <person name="Shigenobu S."/>
        </authorList>
    </citation>
    <scope>NUCLEOTIDE SEQUENCE [LARGE SCALE GENOMIC DNA]</scope>
</reference>